<evidence type="ECO:0000313" key="2">
    <source>
        <dbReference type="EMBL" id="CAF1645459.1"/>
    </source>
</evidence>
<evidence type="ECO:0000256" key="1">
    <source>
        <dbReference type="SAM" id="Phobius"/>
    </source>
</evidence>
<keyword evidence="1" id="KW-0812">Transmembrane</keyword>
<dbReference type="AlphaFoldDB" id="A0A816MPS5"/>
<accession>A0A816MPS5</accession>
<dbReference type="Proteomes" id="UP000663824">
    <property type="component" value="Unassembled WGS sequence"/>
</dbReference>
<keyword evidence="1" id="KW-0472">Membrane</keyword>
<feature type="transmembrane region" description="Helical" evidence="1">
    <location>
        <begin position="90"/>
        <end position="115"/>
    </location>
</feature>
<name>A0A816MPS5_9BILA</name>
<comment type="caution">
    <text evidence="3">The sequence shown here is derived from an EMBL/GenBank/DDBJ whole genome shotgun (WGS) entry which is preliminary data.</text>
</comment>
<dbReference type="EMBL" id="CAJNRE010003475">
    <property type="protein sequence ID" value="CAF2020757.1"/>
    <property type="molecule type" value="Genomic_DNA"/>
</dbReference>
<gene>
    <name evidence="2" type="ORF">KQP761_LOCUS28912</name>
    <name evidence="3" type="ORF">MBJ925_LOCUS9254</name>
</gene>
<proteinExistence type="predicted"/>
<evidence type="ECO:0000313" key="4">
    <source>
        <dbReference type="Proteomes" id="UP000663824"/>
    </source>
</evidence>
<sequence length="163" mass="17935">MEIVRFSTDINHSSRSKFPLYDSPSLITTKNQESLSLTSARPYTISAESPVIQKLSWIPPKVTHVKDVATQKSVSIQTKPLSKLTITPSLATVTSLLLALALAIASTIVLIVLFVKQNKEAHATSSKSRQHTKDFDTPIVSHSFDSIVSLNAIIDFKISIQLY</sequence>
<keyword evidence="1" id="KW-1133">Transmembrane helix</keyword>
<organism evidence="3 4">
    <name type="scientific">Rotaria magnacalcarata</name>
    <dbReference type="NCBI Taxonomy" id="392030"/>
    <lineage>
        <taxon>Eukaryota</taxon>
        <taxon>Metazoa</taxon>
        <taxon>Spiralia</taxon>
        <taxon>Gnathifera</taxon>
        <taxon>Rotifera</taxon>
        <taxon>Eurotatoria</taxon>
        <taxon>Bdelloidea</taxon>
        <taxon>Philodinida</taxon>
        <taxon>Philodinidae</taxon>
        <taxon>Rotaria</taxon>
    </lineage>
</organism>
<evidence type="ECO:0000313" key="3">
    <source>
        <dbReference type="EMBL" id="CAF2020757.1"/>
    </source>
</evidence>
<dbReference type="EMBL" id="CAJNOW010015823">
    <property type="protein sequence ID" value="CAF1645459.1"/>
    <property type="molecule type" value="Genomic_DNA"/>
</dbReference>
<reference evidence="3" key="1">
    <citation type="submission" date="2021-02" db="EMBL/GenBank/DDBJ databases">
        <authorList>
            <person name="Nowell W R."/>
        </authorList>
    </citation>
    <scope>NUCLEOTIDE SEQUENCE</scope>
</reference>
<dbReference type="Proteomes" id="UP000663834">
    <property type="component" value="Unassembled WGS sequence"/>
</dbReference>
<protein>
    <submittedName>
        <fullName evidence="3">Uncharacterized protein</fullName>
    </submittedName>
</protein>